<dbReference type="InterPro" id="IPR001650">
    <property type="entry name" value="Helicase_C-like"/>
</dbReference>
<dbReference type="PROSITE" id="PS51192">
    <property type="entry name" value="HELICASE_ATP_BIND_1"/>
    <property type="match status" value="1"/>
</dbReference>
<feature type="domain" description="HRDC" evidence="17">
    <location>
        <begin position="518"/>
        <end position="593"/>
    </location>
</feature>
<dbReference type="SUPFAM" id="SSF47819">
    <property type="entry name" value="HRDC-like"/>
    <property type="match status" value="1"/>
</dbReference>
<keyword evidence="10" id="KW-0067">ATP-binding</keyword>
<evidence type="ECO:0000256" key="13">
    <source>
        <dbReference type="ARBA" id="ARBA00023204"/>
    </source>
</evidence>
<evidence type="ECO:0000256" key="3">
    <source>
        <dbReference type="ARBA" id="ARBA00005446"/>
    </source>
</evidence>
<dbReference type="InterPro" id="IPR032284">
    <property type="entry name" value="RecQ_Zn-bd"/>
</dbReference>
<dbReference type="PANTHER" id="PTHR13710:SF105">
    <property type="entry name" value="ATP-DEPENDENT DNA HELICASE Q1"/>
    <property type="match status" value="1"/>
</dbReference>
<evidence type="ECO:0000256" key="1">
    <source>
        <dbReference type="ARBA" id="ARBA00001946"/>
    </source>
</evidence>
<proteinExistence type="inferred from homology"/>
<organism evidence="20 21">
    <name type="scientific">Selenomonas sputigena</name>
    <dbReference type="NCBI Taxonomy" id="69823"/>
    <lineage>
        <taxon>Bacteria</taxon>
        <taxon>Bacillati</taxon>
        <taxon>Bacillota</taxon>
        <taxon>Negativicutes</taxon>
        <taxon>Selenomonadales</taxon>
        <taxon>Selenomonadaceae</taxon>
        <taxon>Selenomonas</taxon>
    </lineage>
</organism>
<evidence type="ECO:0000256" key="9">
    <source>
        <dbReference type="ARBA" id="ARBA00022833"/>
    </source>
</evidence>
<evidence type="ECO:0000313" key="21">
    <source>
        <dbReference type="Proteomes" id="UP001559623"/>
    </source>
</evidence>
<reference evidence="20 21" key="1">
    <citation type="submission" date="2023-04" db="EMBL/GenBank/DDBJ databases">
        <title>Genome Sequence of Selenomonas sputigena ATCC 33150.</title>
        <authorList>
            <person name="Miller D.P."/>
            <person name="Anvari S."/>
            <person name="Polson S.W."/>
            <person name="Macdonald M."/>
            <person name="Mcdowell J.V."/>
        </authorList>
    </citation>
    <scope>NUCLEOTIDE SEQUENCE [LARGE SCALE GENOMIC DNA]</scope>
    <source>
        <strain evidence="20 21">ATCC 33150</strain>
    </source>
</reference>
<dbReference type="Gene3D" id="3.40.50.300">
    <property type="entry name" value="P-loop containing nucleotide triphosphate hydrolases"/>
    <property type="match status" value="2"/>
</dbReference>
<dbReference type="EC" id="5.6.2.4" evidence="16"/>
<evidence type="ECO:0000259" key="17">
    <source>
        <dbReference type="PROSITE" id="PS50967"/>
    </source>
</evidence>
<gene>
    <name evidence="20" type="primary">recQ</name>
    <name evidence="20" type="ORF">QCO44_08410</name>
</gene>
<dbReference type="Pfam" id="PF16124">
    <property type="entry name" value="RecQ_Zn_bind"/>
    <property type="match status" value="1"/>
</dbReference>
<dbReference type="SMART" id="SM00341">
    <property type="entry name" value="HRDC"/>
    <property type="match status" value="1"/>
</dbReference>
<dbReference type="SMART" id="SM00956">
    <property type="entry name" value="RQC"/>
    <property type="match status" value="1"/>
</dbReference>
<evidence type="ECO:0000256" key="7">
    <source>
        <dbReference type="ARBA" id="ARBA00022801"/>
    </source>
</evidence>
<dbReference type="SUPFAM" id="SSF52540">
    <property type="entry name" value="P-loop containing nucleoside triphosphate hydrolases"/>
    <property type="match status" value="1"/>
</dbReference>
<dbReference type="NCBIfam" id="TIGR00614">
    <property type="entry name" value="recQ_fam"/>
    <property type="match status" value="1"/>
</dbReference>
<dbReference type="Proteomes" id="UP001559623">
    <property type="component" value="Unassembled WGS sequence"/>
</dbReference>
<keyword evidence="7 20" id="KW-0378">Hydrolase</keyword>
<evidence type="ECO:0000256" key="4">
    <source>
        <dbReference type="ARBA" id="ARBA00022723"/>
    </source>
</evidence>
<dbReference type="CDD" id="cd17920">
    <property type="entry name" value="DEXHc_RecQ"/>
    <property type="match status" value="1"/>
</dbReference>
<evidence type="ECO:0000256" key="16">
    <source>
        <dbReference type="NCBIfam" id="TIGR01389"/>
    </source>
</evidence>
<keyword evidence="13" id="KW-0234">DNA repair</keyword>
<comment type="caution">
    <text evidence="20">The sequence shown here is derived from an EMBL/GenBank/DDBJ whole genome shotgun (WGS) entry which is preliminary data.</text>
</comment>
<dbReference type="InterPro" id="IPR011545">
    <property type="entry name" value="DEAD/DEAH_box_helicase_dom"/>
</dbReference>
<keyword evidence="12" id="KW-0233">DNA recombination</keyword>
<protein>
    <recommendedName>
        <fullName evidence="16">DNA helicase RecQ</fullName>
        <ecNumber evidence="16">5.6.2.4</ecNumber>
    </recommendedName>
</protein>
<dbReference type="Gene3D" id="1.10.150.80">
    <property type="entry name" value="HRDC domain"/>
    <property type="match status" value="1"/>
</dbReference>
<evidence type="ECO:0000256" key="10">
    <source>
        <dbReference type="ARBA" id="ARBA00022840"/>
    </source>
</evidence>
<dbReference type="GO" id="GO:0003678">
    <property type="term" value="F:DNA helicase activity"/>
    <property type="evidence" value="ECO:0007669"/>
    <property type="project" value="UniProtKB-EC"/>
</dbReference>
<evidence type="ECO:0000256" key="15">
    <source>
        <dbReference type="ARBA" id="ARBA00034617"/>
    </source>
</evidence>
<keyword evidence="4" id="KW-0479">Metal-binding</keyword>
<dbReference type="Pfam" id="PF00270">
    <property type="entry name" value="DEAD"/>
    <property type="match status" value="1"/>
</dbReference>
<dbReference type="InterPro" id="IPR036388">
    <property type="entry name" value="WH-like_DNA-bd_sf"/>
</dbReference>
<evidence type="ECO:0000313" key="20">
    <source>
        <dbReference type="EMBL" id="MEX5285654.1"/>
    </source>
</evidence>
<keyword evidence="9" id="KW-0862">Zinc</keyword>
<dbReference type="InterPro" id="IPR014001">
    <property type="entry name" value="Helicase_ATP-bd"/>
</dbReference>
<dbReference type="PANTHER" id="PTHR13710">
    <property type="entry name" value="DNA HELICASE RECQ FAMILY MEMBER"/>
    <property type="match status" value="1"/>
</dbReference>
<keyword evidence="14" id="KW-0413">Isomerase</keyword>
<dbReference type="Pfam" id="PF09382">
    <property type="entry name" value="RQC"/>
    <property type="match status" value="1"/>
</dbReference>
<evidence type="ECO:0000256" key="11">
    <source>
        <dbReference type="ARBA" id="ARBA00023125"/>
    </source>
</evidence>
<comment type="catalytic activity">
    <reaction evidence="15">
        <text>Couples ATP hydrolysis with the unwinding of duplex DNA by translocating in the 3'-5' direction.</text>
        <dbReference type="EC" id="5.6.2.4"/>
    </reaction>
</comment>
<evidence type="ECO:0000256" key="6">
    <source>
        <dbReference type="ARBA" id="ARBA00022763"/>
    </source>
</evidence>
<dbReference type="PROSITE" id="PS50967">
    <property type="entry name" value="HRDC"/>
    <property type="match status" value="1"/>
</dbReference>
<name>A0ABV3X633_9FIRM</name>
<feature type="domain" description="Helicase ATP-binding" evidence="18">
    <location>
        <begin position="30"/>
        <end position="199"/>
    </location>
</feature>
<evidence type="ECO:0000259" key="18">
    <source>
        <dbReference type="PROSITE" id="PS51192"/>
    </source>
</evidence>
<dbReference type="EMBL" id="JARVLH010000005">
    <property type="protein sequence ID" value="MEX5285654.1"/>
    <property type="molecule type" value="Genomic_DNA"/>
</dbReference>
<dbReference type="InterPro" id="IPR006293">
    <property type="entry name" value="DNA_helicase_ATP-dep_RecQ_bac"/>
</dbReference>
<dbReference type="PROSITE" id="PS51194">
    <property type="entry name" value="HELICASE_CTER"/>
    <property type="match status" value="1"/>
</dbReference>
<dbReference type="GO" id="GO:0016787">
    <property type="term" value="F:hydrolase activity"/>
    <property type="evidence" value="ECO:0007669"/>
    <property type="project" value="UniProtKB-KW"/>
</dbReference>
<comment type="cofactor">
    <cofactor evidence="1">
        <name>Mg(2+)</name>
        <dbReference type="ChEBI" id="CHEBI:18420"/>
    </cofactor>
</comment>
<keyword evidence="5" id="KW-0547">Nucleotide-binding</keyword>
<dbReference type="SMART" id="SM00490">
    <property type="entry name" value="HELICc"/>
    <property type="match status" value="1"/>
</dbReference>
<dbReference type="InterPro" id="IPR002121">
    <property type="entry name" value="HRDC_dom"/>
</dbReference>
<evidence type="ECO:0000256" key="8">
    <source>
        <dbReference type="ARBA" id="ARBA00022806"/>
    </source>
</evidence>
<comment type="similarity">
    <text evidence="3">Belongs to the helicase family. RecQ subfamily.</text>
</comment>
<keyword evidence="21" id="KW-1185">Reference proteome</keyword>
<dbReference type="InterPro" id="IPR036390">
    <property type="entry name" value="WH_DNA-bd_sf"/>
</dbReference>
<feature type="domain" description="Helicase C-terminal" evidence="19">
    <location>
        <begin position="222"/>
        <end position="371"/>
    </location>
</feature>
<keyword evidence="11" id="KW-0238">DNA-binding</keyword>
<dbReference type="InterPro" id="IPR004589">
    <property type="entry name" value="DNA_helicase_ATP-dep_RecQ"/>
</dbReference>
<evidence type="ECO:0000256" key="2">
    <source>
        <dbReference type="ARBA" id="ARBA00001947"/>
    </source>
</evidence>
<dbReference type="Pfam" id="PF00271">
    <property type="entry name" value="Helicase_C"/>
    <property type="match status" value="1"/>
</dbReference>
<evidence type="ECO:0000256" key="14">
    <source>
        <dbReference type="ARBA" id="ARBA00023235"/>
    </source>
</evidence>
<dbReference type="SMART" id="SM00487">
    <property type="entry name" value="DEXDc"/>
    <property type="match status" value="1"/>
</dbReference>
<dbReference type="InterPro" id="IPR027417">
    <property type="entry name" value="P-loop_NTPase"/>
</dbReference>
<evidence type="ECO:0000256" key="5">
    <source>
        <dbReference type="ARBA" id="ARBA00022741"/>
    </source>
</evidence>
<evidence type="ECO:0000259" key="19">
    <source>
        <dbReference type="PROSITE" id="PS51194"/>
    </source>
</evidence>
<keyword evidence="6" id="KW-0227">DNA damage</keyword>
<comment type="cofactor">
    <cofactor evidence="2">
        <name>Zn(2+)</name>
        <dbReference type="ChEBI" id="CHEBI:29105"/>
    </cofactor>
</comment>
<dbReference type="Gene3D" id="1.10.10.10">
    <property type="entry name" value="Winged helix-like DNA-binding domain superfamily/Winged helix DNA-binding domain"/>
    <property type="match status" value="1"/>
</dbReference>
<dbReference type="RefSeq" id="WP_368847381.1">
    <property type="nucleotide sequence ID" value="NZ_CP194411.1"/>
</dbReference>
<dbReference type="InterPro" id="IPR010997">
    <property type="entry name" value="HRDC-like_sf"/>
</dbReference>
<accession>A0ABV3X633</accession>
<dbReference type="NCBIfam" id="TIGR01389">
    <property type="entry name" value="recQ"/>
    <property type="match status" value="1"/>
</dbReference>
<sequence length="593" mass="67074">MTDPVFSRALEALQQYFGYKSFRPAQELIVKSLLAGKETVAIMPTGAGKSICFQVPALLLPGLTLVISPLISLMKDQVDALREQGVPATFINSSLTAAEARDRFSAIARGRYKIIYAAPERLETDFFQSLTEQQEISFLAVDEAHCLSQWGHDFRPSYRSIAPLIDRLPRRPLIGAFTATATPRVQEDIVALLGLRRPAVHVAGFDRPNLFFSVLTGVDRRDFVASYLHAHPKDAGIIYCATRKETDALFQFLQKKKFSVGHYHAGLSDEARIKAQDDFLYDNVQAIIATNAFGMGIDKSNVRFVLHYNMPKNIESYYQEAGRAGRDGEAGECILLYAPQDVMTQKYLIDISTEDDGRKAHELGCLQKMSDFCHTPECLRAFILRYFGETDVPETCSACSNCRGDFEQRDVTIDAQKVFSCVYRMRERYGMTLTAQVLKGSSEQRILALHLDELSTYGIMKDKSLAEIRLLIQRFIATGYLMLTESGYPVLRLLPPAYDVLRGKKQVLQKFPKKQKEQPVDLSLFDYLRALRKELAIRDQVPPYVIFSDATLRDMCRQLPQTLDDLLHIKGVGERKRERYGQEFLACIRAHGK</sequence>
<dbReference type="InterPro" id="IPR044876">
    <property type="entry name" value="HRDC_dom_sf"/>
</dbReference>
<dbReference type="CDD" id="cd18794">
    <property type="entry name" value="SF2_C_RecQ"/>
    <property type="match status" value="1"/>
</dbReference>
<dbReference type="Pfam" id="PF00570">
    <property type="entry name" value="HRDC"/>
    <property type="match status" value="1"/>
</dbReference>
<keyword evidence="8 20" id="KW-0347">Helicase</keyword>
<dbReference type="SUPFAM" id="SSF46785">
    <property type="entry name" value="Winged helix' DNA-binding domain"/>
    <property type="match status" value="1"/>
</dbReference>
<evidence type="ECO:0000256" key="12">
    <source>
        <dbReference type="ARBA" id="ARBA00023172"/>
    </source>
</evidence>
<dbReference type="InterPro" id="IPR018982">
    <property type="entry name" value="RQC_domain"/>
</dbReference>